<dbReference type="GO" id="GO:0009245">
    <property type="term" value="P:lipid A biosynthetic process"/>
    <property type="evidence" value="ECO:0007669"/>
    <property type="project" value="UniProtKB-UniRule"/>
</dbReference>
<dbReference type="InterPro" id="IPR001451">
    <property type="entry name" value="Hexapep"/>
</dbReference>
<dbReference type="InterPro" id="IPR018357">
    <property type="entry name" value="Hexapep_transf_CS"/>
</dbReference>
<dbReference type="Gene3D" id="3.40.1390.10">
    <property type="entry name" value="MurE/MurF, N-terminal domain"/>
    <property type="match status" value="1"/>
</dbReference>
<dbReference type="Pfam" id="PF04613">
    <property type="entry name" value="LpxD"/>
    <property type="match status" value="1"/>
</dbReference>
<name>A0A0Q9YWZ5_9GAMM</name>
<keyword evidence="1 7" id="KW-0444">Lipid biosynthesis</keyword>
<comment type="pathway">
    <text evidence="7">Bacterial outer membrane biogenesis; LPS lipid A biosynthesis.</text>
</comment>
<evidence type="ECO:0000256" key="6">
    <source>
        <dbReference type="ARBA" id="ARBA00023315"/>
    </source>
</evidence>
<dbReference type="GO" id="GO:0103118">
    <property type="term" value="F:UDP-3-O-[(3R)-3-hydroxyacyl]-glucosamine N-acyltransferase activity"/>
    <property type="evidence" value="ECO:0007669"/>
    <property type="project" value="UniProtKB-EC"/>
</dbReference>
<comment type="caution">
    <text evidence="9">The sequence shown here is derived from an EMBL/GenBank/DDBJ whole genome shotgun (WGS) entry which is preliminary data.</text>
</comment>
<dbReference type="Proteomes" id="UP000051497">
    <property type="component" value="Unassembled WGS sequence"/>
</dbReference>
<keyword evidence="4 7" id="KW-0677">Repeat</keyword>
<dbReference type="PATRIC" id="fig|1590043.3.peg.1761"/>
<dbReference type="EMBL" id="LKAJ02000001">
    <property type="protein sequence ID" value="MCS5711163.1"/>
    <property type="molecule type" value="Genomic_DNA"/>
</dbReference>
<dbReference type="InterPro" id="IPR011004">
    <property type="entry name" value="Trimer_LpxA-like_sf"/>
</dbReference>
<comment type="similarity">
    <text evidence="7">Belongs to the transferase hexapeptide repeat family. LpxD subfamily.</text>
</comment>
<dbReference type="RefSeq" id="WP_083482870.1">
    <property type="nucleotide sequence ID" value="NZ_LKAJ02000001.1"/>
</dbReference>
<feature type="active site" description="Proton acceptor" evidence="7">
    <location>
        <position position="251"/>
    </location>
</feature>
<dbReference type="Gene3D" id="1.20.5.170">
    <property type="match status" value="1"/>
</dbReference>
<dbReference type="SUPFAM" id="SSF51161">
    <property type="entry name" value="Trimeric LpxA-like enzymes"/>
    <property type="match status" value="1"/>
</dbReference>
<dbReference type="PROSITE" id="PS00101">
    <property type="entry name" value="HEXAPEP_TRANSFERASES"/>
    <property type="match status" value="2"/>
</dbReference>
<dbReference type="STRING" id="295108.HT99x_01725"/>
<dbReference type="NCBIfam" id="NF002060">
    <property type="entry name" value="PRK00892.1"/>
    <property type="match status" value="1"/>
</dbReference>
<keyword evidence="6 7" id="KW-0012">Acyltransferase</keyword>
<dbReference type="GO" id="GO:0016020">
    <property type="term" value="C:membrane"/>
    <property type="evidence" value="ECO:0007669"/>
    <property type="project" value="GOC"/>
</dbReference>
<dbReference type="HAMAP" id="MF_00523">
    <property type="entry name" value="LpxD"/>
    <property type="match status" value="1"/>
</dbReference>
<dbReference type="EMBL" id="LKAJ01000006">
    <property type="protein sequence ID" value="KRG21169.1"/>
    <property type="molecule type" value="Genomic_DNA"/>
</dbReference>
<reference evidence="10" key="3">
    <citation type="submission" date="2021-06" db="EMBL/GenBank/DDBJ databases">
        <title>Genomic Description and Analysis of Intracellular Bacteria, Candidatus Berkiella cookevillensis and Candidatus Berkiella aquae.</title>
        <authorList>
            <person name="Kidane D.T."/>
            <person name="Mehari Y.T."/>
            <person name="Rice F.C."/>
            <person name="Arivett B.A."/>
            <person name="Farone A.L."/>
            <person name="Berk S.G."/>
            <person name="Farone M.B."/>
        </authorList>
    </citation>
    <scope>NUCLEOTIDE SEQUENCE</scope>
    <source>
        <strain evidence="10">HT99</strain>
    </source>
</reference>
<comment type="function">
    <text evidence="7">Catalyzes the N-acylation of UDP-3-O-acylglucosamine using 3-hydroxyacyl-ACP as the acyl donor. Is involved in the biosynthesis of lipid A, a phosphorylated glycolipid that anchors the lipopolysaccharide to the outer membrane of the cell.</text>
</comment>
<proteinExistence type="inferred from homology"/>
<feature type="domain" description="UDP-3-O-[3-hydroxymyristoyl] glucosamine N-acyltransferase non-repeat region" evidence="8">
    <location>
        <begin position="34"/>
        <end position="100"/>
    </location>
</feature>
<organism evidence="9">
    <name type="scientific">Candidatus Berkiella aquae</name>
    <dbReference type="NCBI Taxonomy" id="295108"/>
    <lineage>
        <taxon>Bacteria</taxon>
        <taxon>Pseudomonadati</taxon>
        <taxon>Pseudomonadota</taxon>
        <taxon>Gammaproteobacteria</taxon>
        <taxon>Candidatus Berkiellales</taxon>
        <taxon>Candidatus Berkiellaceae</taxon>
        <taxon>Candidatus Berkiella</taxon>
    </lineage>
</organism>
<evidence type="ECO:0000256" key="4">
    <source>
        <dbReference type="ARBA" id="ARBA00022737"/>
    </source>
</evidence>
<dbReference type="Pfam" id="PF00132">
    <property type="entry name" value="Hexapep"/>
    <property type="match status" value="3"/>
</dbReference>
<comment type="subunit">
    <text evidence="7">Homotrimer.</text>
</comment>
<gene>
    <name evidence="7 9" type="primary">lpxD</name>
    <name evidence="10" type="ORF">HT99x_006940</name>
    <name evidence="9" type="ORF">HT99x_01725</name>
</gene>
<evidence type="ECO:0000256" key="1">
    <source>
        <dbReference type="ARBA" id="ARBA00022516"/>
    </source>
</evidence>
<dbReference type="InterPro" id="IPR007691">
    <property type="entry name" value="LpxD"/>
</dbReference>
<reference evidence="9" key="1">
    <citation type="submission" date="2015-09" db="EMBL/GenBank/DDBJ databases">
        <title>Draft Genome Sequences of Two Novel Amoeba-resistant Intranuclear Bacteria, Candidatus Berkiella cookevillensis and Candidatus Berkiella aquae.</title>
        <authorList>
            <person name="Mehari Y.T."/>
            <person name="Arivett B.A."/>
            <person name="Farone A.L."/>
            <person name="Gunderson J.H."/>
            <person name="Farone M.B."/>
        </authorList>
    </citation>
    <scope>NUCLEOTIDE SEQUENCE [LARGE SCALE GENOMIC DNA]</scope>
    <source>
        <strain evidence="9">HT99</strain>
    </source>
</reference>
<evidence type="ECO:0000313" key="9">
    <source>
        <dbReference type="EMBL" id="KRG21169.1"/>
    </source>
</evidence>
<evidence type="ECO:0000313" key="11">
    <source>
        <dbReference type="Proteomes" id="UP000051497"/>
    </source>
</evidence>
<keyword evidence="5 7" id="KW-0443">Lipid metabolism</keyword>
<evidence type="ECO:0000256" key="7">
    <source>
        <dbReference type="HAMAP-Rule" id="MF_00523"/>
    </source>
</evidence>
<keyword evidence="3 7" id="KW-0808">Transferase</keyword>
<evidence type="ECO:0000313" key="10">
    <source>
        <dbReference type="EMBL" id="MCS5711163.1"/>
    </source>
</evidence>
<evidence type="ECO:0000256" key="5">
    <source>
        <dbReference type="ARBA" id="ARBA00023098"/>
    </source>
</evidence>
<reference evidence="10" key="2">
    <citation type="journal article" date="2016" name="Genome Announc.">
        <title>Draft Genome Sequences of Two Novel Amoeba-Resistant Intranuclear Bacteria, 'Candidatus Berkiella cookevillensis' and 'Candidatus Berkiella aquae'.</title>
        <authorList>
            <person name="Mehari Y.T."/>
            <person name="Arivett B.A."/>
            <person name="Farone A.L."/>
            <person name="Gunderson J.H."/>
            <person name="Farone M.B."/>
        </authorList>
    </citation>
    <scope>NUCLEOTIDE SEQUENCE</scope>
    <source>
        <strain evidence="10">HT99</strain>
    </source>
</reference>
<dbReference type="CDD" id="cd03352">
    <property type="entry name" value="LbH_LpxD"/>
    <property type="match status" value="1"/>
</dbReference>
<evidence type="ECO:0000256" key="2">
    <source>
        <dbReference type="ARBA" id="ARBA00022556"/>
    </source>
</evidence>
<dbReference type="GO" id="GO:0016410">
    <property type="term" value="F:N-acyltransferase activity"/>
    <property type="evidence" value="ECO:0007669"/>
    <property type="project" value="InterPro"/>
</dbReference>
<comment type="catalytic activity">
    <reaction evidence="7">
        <text>a UDP-3-O-[(3R)-3-hydroxyacyl]-alpha-D-glucosamine + a (3R)-hydroxyacyl-[ACP] = a UDP-2-N,3-O-bis[(3R)-3-hydroxyacyl]-alpha-D-glucosamine + holo-[ACP] + H(+)</text>
        <dbReference type="Rhea" id="RHEA:53836"/>
        <dbReference type="Rhea" id="RHEA-COMP:9685"/>
        <dbReference type="Rhea" id="RHEA-COMP:9945"/>
        <dbReference type="ChEBI" id="CHEBI:15378"/>
        <dbReference type="ChEBI" id="CHEBI:64479"/>
        <dbReference type="ChEBI" id="CHEBI:78827"/>
        <dbReference type="ChEBI" id="CHEBI:137740"/>
        <dbReference type="ChEBI" id="CHEBI:137748"/>
        <dbReference type="EC" id="2.3.1.191"/>
    </reaction>
</comment>
<keyword evidence="2 7" id="KW-0441">Lipid A biosynthesis</keyword>
<dbReference type="EC" id="2.3.1.191" evidence="7"/>
<protein>
    <recommendedName>
        <fullName evidence="7">UDP-3-O-acylglucosamine N-acyltransferase</fullName>
        <ecNumber evidence="7">2.3.1.191</ecNumber>
    </recommendedName>
</protein>
<dbReference type="PANTHER" id="PTHR43378:SF2">
    <property type="entry name" value="UDP-3-O-ACYLGLUCOSAMINE N-ACYLTRANSFERASE 1, MITOCHONDRIAL-RELATED"/>
    <property type="match status" value="1"/>
</dbReference>
<dbReference type="PANTHER" id="PTHR43378">
    <property type="entry name" value="UDP-3-O-ACYLGLUCOSAMINE N-ACYLTRANSFERASE"/>
    <property type="match status" value="1"/>
</dbReference>
<dbReference type="Gene3D" id="2.160.10.10">
    <property type="entry name" value="Hexapeptide repeat proteins"/>
    <property type="match status" value="1"/>
</dbReference>
<evidence type="ECO:0000259" key="8">
    <source>
        <dbReference type="Pfam" id="PF04613"/>
    </source>
</evidence>
<accession>A0A0Q9YWZ5</accession>
<dbReference type="InterPro" id="IPR020573">
    <property type="entry name" value="UDP_GlcNAc_AcTrfase_non-rep"/>
</dbReference>
<dbReference type="UniPathway" id="UPA00973"/>
<dbReference type="NCBIfam" id="TIGR01853">
    <property type="entry name" value="lipid_A_lpxD"/>
    <property type="match status" value="1"/>
</dbReference>
<sequence>MNSIEHKAKMMRPNVMTLGALAQLTGATLKGDPNVEVTGVGTTSNAKEGDITFIADAKYRAMLEKTQATAVILTEKDIEACKTHALICQDPKLVFAKVVECLYPNQSVLPSIHESAVIGNETDIHPLSYIGPNCVIGDRVRIGANVILQAGCSIGNDTVIDENTILYPRVTIYHGCQIGKNCTIHSGVIIGSDGFGFVKNKAHWVRVPQVGGVKIGDRVEIGANTTIDRGAIEDTEIGNDVILDNLIQIGHNVKIGDSTAIAACVGIAGSTTLGKHCMVGGGTRFNGHIHIGDFVQIVGCSNVAQSISTPGAYASAITTTDIHQWKKNLLRFHRLDQLAGRVKEIEKKLKEKEGS</sequence>
<dbReference type="OrthoDB" id="9784739at2"/>
<evidence type="ECO:0000256" key="3">
    <source>
        <dbReference type="ARBA" id="ARBA00022679"/>
    </source>
</evidence>
<dbReference type="AlphaFoldDB" id="A0A0Q9YWZ5"/>
<keyword evidence="11" id="KW-1185">Reference proteome</keyword>